<reference evidence="1" key="1">
    <citation type="submission" date="2020-08" db="EMBL/GenBank/DDBJ databases">
        <title>Multicomponent nature underlies the extraordinary mechanical properties of spider dragline silk.</title>
        <authorList>
            <person name="Kono N."/>
            <person name="Nakamura H."/>
            <person name="Mori M."/>
            <person name="Yoshida Y."/>
            <person name="Ohtoshi R."/>
            <person name="Malay A.D."/>
            <person name="Moran D.A.P."/>
            <person name="Tomita M."/>
            <person name="Numata K."/>
            <person name="Arakawa K."/>
        </authorList>
    </citation>
    <scope>NUCLEOTIDE SEQUENCE</scope>
</reference>
<accession>A0A8X6U7V7</accession>
<gene>
    <name evidence="1" type="ORF">NPIL_573561</name>
</gene>
<dbReference type="EMBL" id="BMAW01074024">
    <property type="protein sequence ID" value="GFT90337.1"/>
    <property type="molecule type" value="Genomic_DNA"/>
</dbReference>
<dbReference type="Proteomes" id="UP000887013">
    <property type="component" value="Unassembled WGS sequence"/>
</dbReference>
<keyword evidence="2" id="KW-1185">Reference proteome</keyword>
<comment type="caution">
    <text evidence="1">The sequence shown here is derived from an EMBL/GenBank/DDBJ whole genome shotgun (WGS) entry which is preliminary data.</text>
</comment>
<evidence type="ECO:0000313" key="2">
    <source>
        <dbReference type="Proteomes" id="UP000887013"/>
    </source>
</evidence>
<evidence type="ECO:0000313" key="1">
    <source>
        <dbReference type="EMBL" id="GFT90337.1"/>
    </source>
</evidence>
<sequence>MEKKSCGPQVQFQFIYLGRKGKRRELSMGNLFSRLDTLKIKELLLLSYRHKLGGGFCRPSVLFGATDRGGKHQVGKMVNTPFDLDKEVKGDFGALEKDDYQENKVIKSRNFVDVFEGKKISIKTN</sequence>
<proteinExistence type="predicted"/>
<dbReference type="AlphaFoldDB" id="A0A8X6U7V7"/>
<protein>
    <submittedName>
        <fullName evidence="1">Uncharacterized protein</fullName>
    </submittedName>
</protein>
<organism evidence="1 2">
    <name type="scientific">Nephila pilipes</name>
    <name type="common">Giant wood spider</name>
    <name type="synonym">Nephila maculata</name>
    <dbReference type="NCBI Taxonomy" id="299642"/>
    <lineage>
        <taxon>Eukaryota</taxon>
        <taxon>Metazoa</taxon>
        <taxon>Ecdysozoa</taxon>
        <taxon>Arthropoda</taxon>
        <taxon>Chelicerata</taxon>
        <taxon>Arachnida</taxon>
        <taxon>Araneae</taxon>
        <taxon>Araneomorphae</taxon>
        <taxon>Entelegynae</taxon>
        <taxon>Araneoidea</taxon>
        <taxon>Nephilidae</taxon>
        <taxon>Nephila</taxon>
    </lineage>
</organism>
<name>A0A8X6U7V7_NEPPI</name>